<keyword evidence="3" id="KW-1185">Reference proteome</keyword>
<protein>
    <submittedName>
        <fullName evidence="2">Uncharacterized protein</fullName>
    </submittedName>
</protein>
<proteinExistence type="predicted"/>
<evidence type="ECO:0000313" key="3">
    <source>
        <dbReference type="Proteomes" id="UP001444071"/>
    </source>
</evidence>
<reference evidence="2 3" key="1">
    <citation type="submission" date="2021-06" db="EMBL/GenBank/DDBJ databases">
        <authorList>
            <person name="Palmer J.M."/>
        </authorList>
    </citation>
    <scope>NUCLEOTIDE SEQUENCE [LARGE SCALE GENOMIC DNA]</scope>
    <source>
        <strain evidence="2 3">XR_2019</strain>
        <tissue evidence="2">Muscle</tissue>
    </source>
</reference>
<sequence>HAVRLRPILNDQKTPRETHPTSQLWRLQPNPLFLLKMKLRSNLMKLTMTYWRKPQLQQRAL</sequence>
<accession>A0ABV0X9N4</accession>
<evidence type="ECO:0000313" key="2">
    <source>
        <dbReference type="EMBL" id="MEQ2277989.1"/>
    </source>
</evidence>
<feature type="non-terminal residue" evidence="2">
    <location>
        <position position="1"/>
    </location>
</feature>
<dbReference type="Proteomes" id="UP001444071">
    <property type="component" value="Unassembled WGS sequence"/>
</dbReference>
<comment type="caution">
    <text evidence="2">The sequence shown here is derived from an EMBL/GenBank/DDBJ whole genome shotgun (WGS) entry which is preliminary data.</text>
</comment>
<name>A0ABV0X9N4_9TELE</name>
<feature type="region of interest" description="Disordered" evidence="1">
    <location>
        <begin position="1"/>
        <end position="22"/>
    </location>
</feature>
<gene>
    <name evidence="2" type="ORF">XENORESO_010789</name>
</gene>
<evidence type="ECO:0000256" key="1">
    <source>
        <dbReference type="SAM" id="MobiDB-lite"/>
    </source>
</evidence>
<dbReference type="EMBL" id="JAHRIM010093409">
    <property type="protein sequence ID" value="MEQ2277989.1"/>
    <property type="molecule type" value="Genomic_DNA"/>
</dbReference>
<feature type="non-terminal residue" evidence="2">
    <location>
        <position position="61"/>
    </location>
</feature>
<organism evidence="2 3">
    <name type="scientific">Xenotaenia resolanae</name>
    <dbReference type="NCBI Taxonomy" id="208358"/>
    <lineage>
        <taxon>Eukaryota</taxon>
        <taxon>Metazoa</taxon>
        <taxon>Chordata</taxon>
        <taxon>Craniata</taxon>
        <taxon>Vertebrata</taxon>
        <taxon>Euteleostomi</taxon>
        <taxon>Actinopterygii</taxon>
        <taxon>Neopterygii</taxon>
        <taxon>Teleostei</taxon>
        <taxon>Neoteleostei</taxon>
        <taxon>Acanthomorphata</taxon>
        <taxon>Ovalentaria</taxon>
        <taxon>Atherinomorphae</taxon>
        <taxon>Cyprinodontiformes</taxon>
        <taxon>Goodeidae</taxon>
        <taxon>Xenotaenia</taxon>
    </lineage>
</organism>